<dbReference type="InterPro" id="IPR006015">
    <property type="entry name" value="Universal_stress_UspA"/>
</dbReference>
<evidence type="ECO:0000313" key="3">
    <source>
        <dbReference type="EMBL" id="SFC25078.1"/>
    </source>
</evidence>
<dbReference type="PANTHER" id="PTHR46268">
    <property type="entry name" value="STRESS RESPONSE PROTEIN NHAX"/>
    <property type="match status" value="1"/>
</dbReference>
<gene>
    <name evidence="3" type="ORF">SAMN05216167_101740</name>
</gene>
<sequence length="273" mass="30043">MKTIVAATDFSPNANRATHFAMQLARAQHAQLILVNAFHFWPANPAETGGNFALSPRAMHDDSQKSLNHLAHELHETYGTDVLIQCITKEGYAMPAIREVTQDKKADLLIMSTVGTAPQSAQLMGSVATEMVAQTNVPLLLIPPSAKYADIRNVVLGIDLDTPPDAVVLDTAIGFARQLGCIINVLCINDKPNDPVVRHRAEHIRHLLIQIPHTLTILPGKDVYESLLTFAHANKADLIMMLPQPHNWLRQLFVDGETERTARLTDIPLLAIV</sequence>
<dbReference type="AlphaFoldDB" id="A0A1I1HT07"/>
<reference evidence="3 4" key="1">
    <citation type="submission" date="2016-10" db="EMBL/GenBank/DDBJ databases">
        <authorList>
            <person name="de Groot N.N."/>
        </authorList>
    </citation>
    <scope>NUCLEOTIDE SEQUENCE [LARGE SCALE GENOMIC DNA]</scope>
    <source>
        <strain evidence="3 4">DSM 26130</strain>
    </source>
</reference>
<name>A0A1I1HT07_9BACT</name>
<dbReference type="EMBL" id="FOLQ01000001">
    <property type="protein sequence ID" value="SFC25078.1"/>
    <property type="molecule type" value="Genomic_DNA"/>
</dbReference>
<dbReference type="Gene3D" id="3.40.50.12370">
    <property type="match status" value="1"/>
</dbReference>
<dbReference type="PANTHER" id="PTHR46268:SF6">
    <property type="entry name" value="UNIVERSAL STRESS PROTEIN UP12"/>
    <property type="match status" value="1"/>
</dbReference>
<dbReference type="Proteomes" id="UP000198598">
    <property type="component" value="Unassembled WGS sequence"/>
</dbReference>
<evidence type="ECO:0000256" key="1">
    <source>
        <dbReference type="ARBA" id="ARBA00008791"/>
    </source>
</evidence>
<comment type="similarity">
    <text evidence="1">Belongs to the universal stress protein A family.</text>
</comment>
<dbReference type="OrthoDB" id="1522603at2"/>
<dbReference type="SUPFAM" id="SSF52402">
    <property type="entry name" value="Adenine nucleotide alpha hydrolases-like"/>
    <property type="match status" value="2"/>
</dbReference>
<feature type="domain" description="UspA" evidence="2">
    <location>
        <begin position="1"/>
        <end position="143"/>
    </location>
</feature>
<accession>A0A1I1HT07</accession>
<keyword evidence="4" id="KW-1185">Reference proteome</keyword>
<protein>
    <submittedName>
        <fullName evidence="3">Nucleotide-binding universal stress protein, UspA family</fullName>
    </submittedName>
</protein>
<evidence type="ECO:0000313" key="4">
    <source>
        <dbReference type="Proteomes" id="UP000198598"/>
    </source>
</evidence>
<dbReference type="STRING" id="662367.SAMN05216167_101740"/>
<dbReference type="RefSeq" id="WP_093823066.1">
    <property type="nucleotide sequence ID" value="NZ_FOLQ01000001.1"/>
</dbReference>
<dbReference type="CDD" id="cd00293">
    <property type="entry name" value="USP-like"/>
    <property type="match status" value="1"/>
</dbReference>
<proteinExistence type="inferred from homology"/>
<dbReference type="PRINTS" id="PR01438">
    <property type="entry name" value="UNVRSLSTRESS"/>
</dbReference>
<evidence type="ECO:0000259" key="2">
    <source>
        <dbReference type="Pfam" id="PF00582"/>
    </source>
</evidence>
<organism evidence="3 4">
    <name type="scientific">Spirosoma endophyticum</name>
    <dbReference type="NCBI Taxonomy" id="662367"/>
    <lineage>
        <taxon>Bacteria</taxon>
        <taxon>Pseudomonadati</taxon>
        <taxon>Bacteroidota</taxon>
        <taxon>Cytophagia</taxon>
        <taxon>Cytophagales</taxon>
        <taxon>Cytophagaceae</taxon>
        <taxon>Spirosoma</taxon>
    </lineage>
</organism>
<dbReference type="Pfam" id="PF00582">
    <property type="entry name" value="Usp"/>
    <property type="match status" value="1"/>
</dbReference>
<dbReference type="InterPro" id="IPR006016">
    <property type="entry name" value="UspA"/>
</dbReference>